<evidence type="ECO:0000313" key="1">
    <source>
        <dbReference type="EMBL" id="MPM94882.1"/>
    </source>
</evidence>
<reference evidence="1" key="1">
    <citation type="submission" date="2019-08" db="EMBL/GenBank/DDBJ databases">
        <authorList>
            <person name="Kucharzyk K."/>
            <person name="Murdoch R.W."/>
            <person name="Higgins S."/>
            <person name="Loffler F."/>
        </authorList>
    </citation>
    <scope>NUCLEOTIDE SEQUENCE</scope>
</reference>
<organism evidence="1">
    <name type="scientific">bioreactor metagenome</name>
    <dbReference type="NCBI Taxonomy" id="1076179"/>
    <lineage>
        <taxon>unclassified sequences</taxon>
        <taxon>metagenomes</taxon>
        <taxon>ecological metagenomes</taxon>
    </lineage>
</organism>
<accession>A0A645E2T4</accession>
<name>A0A645E2T4_9ZZZZ</name>
<proteinExistence type="predicted"/>
<comment type="caution">
    <text evidence="1">The sequence shown here is derived from an EMBL/GenBank/DDBJ whole genome shotgun (WGS) entry which is preliminary data.</text>
</comment>
<gene>
    <name evidence="1" type="ORF">SDC9_142031</name>
</gene>
<protein>
    <submittedName>
        <fullName evidence="1">Uncharacterized protein</fullName>
    </submittedName>
</protein>
<sequence>MYVDMNNDVIPASNSNITRAPTGWTGKWSDMLMRLYAPGSEIYDNCVIGSHDYQGVLPLGPFACPSSSKQSLDKERLHYGINSQEWQGSIGAANNGRGYASASDGSCDMKITRIRKASLRAAIFDIDTNGSWPDPAAYRRDGSAKNTMVTVNATRVGVWRHGNENAMNVCFADGHVEPRFKESIPQDFTATDGYFWGSAERN</sequence>
<dbReference type="AlphaFoldDB" id="A0A645E2T4"/>
<dbReference type="EMBL" id="VSSQ01041453">
    <property type="protein sequence ID" value="MPM94882.1"/>
    <property type="molecule type" value="Genomic_DNA"/>
</dbReference>